<organism evidence="2 3">
    <name type="scientific">Bombus bifarius</name>
    <dbReference type="NCBI Taxonomy" id="103933"/>
    <lineage>
        <taxon>Eukaryota</taxon>
        <taxon>Metazoa</taxon>
        <taxon>Ecdysozoa</taxon>
        <taxon>Arthropoda</taxon>
        <taxon>Hexapoda</taxon>
        <taxon>Insecta</taxon>
        <taxon>Pterygota</taxon>
        <taxon>Neoptera</taxon>
        <taxon>Endopterygota</taxon>
        <taxon>Hymenoptera</taxon>
        <taxon>Apocrita</taxon>
        <taxon>Aculeata</taxon>
        <taxon>Apoidea</taxon>
        <taxon>Anthophila</taxon>
        <taxon>Apidae</taxon>
        <taxon>Bombus</taxon>
        <taxon>Pyrobombus</taxon>
    </lineage>
</organism>
<gene>
    <name evidence="3" type="primary">LOC117213308</name>
</gene>
<sequence length="379" mass="43315">MIHQHRRRKHKAASHLMSPSRHQLNCPEIHLPTFDGTIENWHSFYDSFLSTIDRSERLTPVQKFHYLRSSLTGKAARSIQSLDVTELNYSIAIDVQKEKFDCHRQVCMRYWDLIFDYPKITKETPEAIDDFLETVKVNLQALEKLGEPVTSNVALIKLFTSKLPSAIIRKWQRTLPDKKMPSYRHLVDFLKTRRNGDRTSSASTVIKRESDQHKRQRPNAPRSYAFTSTHNTLVCPNCQGQHELWNCDVFKAKSPKKRLEIAKRASLCTNCLGTEPQKTDSLISLPSEPLQYDLLVTAQVNILNNKVQPFRCRALLDTASLCVGQLDISQANGPDLRLQKTRFGWVIGGSPTSQSSALAFHASTTALQADLARFWEIDE</sequence>
<dbReference type="Proteomes" id="UP000515164">
    <property type="component" value="Unplaced"/>
</dbReference>
<dbReference type="AlphaFoldDB" id="A0A6P8N1H0"/>
<evidence type="ECO:0000256" key="1">
    <source>
        <dbReference type="SAM" id="MobiDB-lite"/>
    </source>
</evidence>
<dbReference type="KEGG" id="bbif:117213308"/>
<accession>A0A6P8N1H0</accession>
<protein>
    <submittedName>
        <fullName evidence="3">Uncharacterized protein LOC117213308</fullName>
    </submittedName>
</protein>
<name>A0A6P8N1H0_9HYME</name>
<dbReference type="InterPro" id="IPR005312">
    <property type="entry name" value="DUF1759"/>
</dbReference>
<proteinExistence type="predicted"/>
<keyword evidence="2" id="KW-1185">Reference proteome</keyword>
<dbReference type="Pfam" id="PF03564">
    <property type="entry name" value="DUF1759"/>
    <property type="match status" value="1"/>
</dbReference>
<evidence type="ECO:0000313" key="3">
    <source>
        <dbReference type="RefSeq" id="XP_033314564.1"/>
    </source>
</evidence>
<dbReference type="GeneID" id="117213308"/>
<evidence type="ECO:0000313" key="2">
    <source>
        <dbReference type="Proteomes" id="UP000515164"/>
    </source>
</evidence>
<dbReference type="PANTHER" id="PTHR47331">
    <property type="entry name" value="PHD-TYPE DOMAIN-CONTAINING PROTEIN"/>
    <property type="match status" value="1"/>
</dbReference>
<feature type="region of interest" description="Disordered" evidence="1">
    <location>
        <begin position="198"/>
        <end position="221"/>
    </location>
</feature>
<dbReference type="RefSeq" id="XP_033314564.1">
    <property type="nucleotide sequence ID" value="XM_033458673.1"/>
</dbReference>
<reference evidence="3" key="1">
    <citation type="submission" date="2025-08" db="UniProtKB">
        <authorList>
            <consortium name="RefSeq"/>
        </authorList>
    </citation>
    <scope>IDENTIFICATION</scope>
    <source>
        <tissue evidence="3">Muscle</tissue>
    </source>
</reference>